<reference evidence="12 13" key="1">
    <citation type="submission" date="2019-09" db="EMBL/GenBank/DDBJ databases">
        <title>Phylogeny of genus Pseudoclavibacter and closely related genus.</title>
        <authorList>
            <person name="Li Y."/>
        </authorList>
    </citation>
    <scope>NUCLEOTIDE SEQUENCE [LARGE SCALE GENOMIC DNA]</scope>
    <source>
        <strain evidence="12 13">THG-MD12</strain>
    </source>
</reference>
<dbReference type="Proteomes" id="UP000490386">
    <property type="component" value="Unassembled WGS sequence"/>
</dbReference>
<comment type="caution">
    <text evidence="12">The sequence shown here is derived from an EMBL/GenBank/DDBJ whole genome shotgun (WGS) entry which is preliminary data.</text>
</comment>
<evidence type="ECO:0000313" key="13">
    <source>
        <dbReference type="Proteomes" id="UP000490386"/>
    </source>
</evidence>
<dbReference type="EMBL" id="WBJX01000001">
    <property type="protein sequence ID" value="KAB1638851.1"/>
    <property type="molecule type" value="Genomic_DNA"/>
</dbReference>
<dbReference type="GO" id="GO:0004601">
    <property type="term" value="F:peroxidase activity"/>
    <property type="evidence" value="ECO:0007669"/>
    <property type="project" value="UniProtKB-KW"/>
</dbReference>
<dbReference type="InterPro" id="IPR011008">
    <property type="entry name" value="Dimeric_a/b-barrel"/>
</dbReference>
<comment type="similarity">
    <text evidence="8">Belongs to the DyP-type peroxidase family.</text>
</comment>
<evidence type="ECO:0000259" key="10">
    <source>
        <dbReference type="Pfam" id="PF04261"/>
    </source>
</evidence>
<dbReference type="GO" id="GO:0020037">
    <property type="term" value="F:heme binding"/>
    <property type="evidence" value="ECO:0007669"/>
    <property type="project" value="InterPro"/>
</dbReference>
<evidence type="ECO:0000313" key="12">
    <source>
        <dbReference type="EMBL" id="KAB1638851.1"/>
    </source>
</evidence>
<evidence type="ECO:0000256" key="1">
    <source>
        <dbReference type="ARBA" id="ARBA00001970"/>
    </source>
</evidence>
<keyword evidence="7" id="KW-0408">Iron</keyword>
<evidence type="ECO:0000256" key="4">
    <source>
        <dbReference type="ARBA" id="ARBA00022723"/>
    </source>
</evidence>
<keyword evidence="6" id="KW-0560">Oxidoreductase</keyword>
<dbReference type="InterPro" id="IPR048328">
    <property type="entry name" value="Dyp_perox_C"/>
</dbReference>
<protein>
    <submittedName>
        <fullName evidence="12">Dyp-type peroxidase</fullName>
    </submittedName>
</protein>
<dbReference type="PROSITE" id="PS51404">
    <property type="entry name" value="DYP_PEROXIDASE"/>
    <property type="match status" value="1"/>
</dbReference>
<accession>A0A7J5B575</accession>
<keyword evidence="2 12" id="KW-0575">Peroxidase</keyword>
<keyword evidence="3" id="KW-0349">Heme</keyword>
<evidence type="ECO:0000256" key="3">
    <source>
        <dbReference type="ARBA" id="ARBA00022617"/>
    </source>
</evidence>
<keyword evidence="13" id="KW-1185">Reference proteome</keyword>
<evidence type="ECO:0000256" key="7">
    <source>
        <dbReference type="ARBA" id="ARBA00023004"/>
    </source>
</evidence>
<evidence type="ECO:0000259" key="11">
    <source>
        <dbReference type="Pfam" id="PF20628"/>
    </source>
</evidence>
<dbReference type="RefSeq" id="WP_151421907.1">
    <property type="nucleotide sequence ID" value="NZ_WBJX01000001.1"/>
</dbReference>
<feature type="region of interest" description="Disordered" evidence="9">
    <location>
        <begin position="290"/>
        <end position="309"/>
    </location>
</feature>
<dbReference type="Pfam" id="PF04261">
    <property type="entry name" value="Dyp_perox_N"/>
    <property type="match status" value="1"/>
</dbReference>
<sequence length="421" mass="44959">MPGDQSPGRPRPTRRQLLFGGAVAGFGAAAAVGADQAIRLAGRPGPAGAADAAADASPAGDGELTGSGVVPFYGPHQAGIATLPQAHATLVALDLRDGINRDGLRRLMQLLTDDAARLTRGEPALADSEPELAHVPASLTVTFAFGPEFVRRASTAAVQAPAWLRPLPAFGIDRLEAAWSDGDLLLQVAADDPFTVAHAVRMLLKDTRSFATVRWTQPGFRRARGSEAPGTTMRNLFGQVDGTVNPAPPTLDFEQLVWIREGAFAGGTGMVVRRIRMDLDKWDRLDRSGREQSVGRTLANGAPLTGAEERDEPDFAAKNAAGFPVIAEFSHLRRARSENTSERFFRRAYNYDDAPSREQISNSGLLFIAFQADVDAQFVPIQQRLDELDLLNEWTTPIGSAVFVVPPGCAEGGYVGEGILG</sequence>
<name>A0A7J5B575_9MICO</name>
<evidence type="ECO:0000256" key="6">
    <source>
        <dbReference type="ARBA" id="ARBA00023002"/>
    </source>
</evidence>
<dbReference type="OrthoDB" id="9781066at2"/>
<keyword evidence="4" id="KW-0479">Metal-binding</keyword>
<dbReference type="PANTHER" id="PTHR30521">
    <property type="entry name" value="DEFERROCHELATASE/PEROXIDASE"/>
    <property type="match status" value="1"/>
</dbReference>
<evidence type="ECO:0000256" key="2">
    <source>
        <dbReference type="ARBA" id="ARBA00022559"/>
    </source>
</evidence>
<dbReference type="AlphaFoldDB" id="A0A7J5B575"/>
<organism evidence="12 13">
    <name type="scientific">Pseudoclavibacter terrae</name>
    <dbReference type="NCBI Taxonomy" id="1530195"/>
    <lineage>
        <taxon>Bacteria</taxon>
        <taxon>Bacillati</taxon>
        <taxon>Actinomycetota</taxon>
        <taxon>Actinomycetes</taxon>
        <taxon>Micrococcales</taxon>
        <taxon>Microbacteriaceae</taxon>
        <taxon>Pseudoclavibacter</taxon>
    </lineage>
</organism>
<feature type="domain" description="Dyp-type peroxidase C-terminal" evidence="11">
    <location>
        <begin position="233"/>
        <end position="409"/>
    </location>
</feature>
<feature type="region of interest" description="Disordered" evidence="9">
    <location>
        <begin position="43"/>
        <end position="62"/>
    </location>
</feature>
<keyword evidence="5" id="KW-0732">Signal</keyword>
<evidence type="ECO:0000256" key="9">
    <source>
        <dbReference type="SAM" id="MobiDB-lite"/>
    </source>
</evidence>
<dbReference type="GO" id="GO:0005829">
    <property type="term" value="C:cytosol"/>
    <property type="evidence" value="ECO:0007669"/>
    <property type="project" value="TreeGrafter"/>
</dbReference>
<dbReference type="InterPro" id="IPR006311">
    <property type="entry name" value="TAT_signal"/>
</dbReference>
<dbReference type="SUPFAM" id="SSF54909">
    <property type="entry name" value="Dimeric alpha+beta barrel"/>
    <property type="match status" value="1"/>
</dbReference>
<evidence type="ECO:0000256" key="8">
    <source>
        <dbReference type="ARBA" id="ARBA00025737"/>
    </source>
</evidence>
<dbReference type="PROSITE" id="PS51318">
    <property type="entry name" value="TAT"/>
    <property type="match status" value="1"/>
</dbReference>
<proteinExistence type="inferred from homology"/>
<dbReference type="NCBIfam" id="TIGR01413">
    <property type="entry name" value="Dyp_perox_fam"/>
    <property type="match status" value="1"/>
</dbReference>
<dbReference type="GO" id="GO:0046872">
    <property type="term" value="F:metal ion binding"/>
    <property type="evidence" value="ECO:0007669"/>
    <property type="project" value="UniProtKB-KW"/>
</dbReference>
<comment type="cofactor">
    <cofactor evidence="1">
        <name>heme b</name>
        <dbReference type="ChEBI" id="CHEBI:60344"/>
    </cofactor>
</comment>
<gene>
    <name evidence="12" type="ORF">F8O03_00375</name>
</gene>
<dbReference type="InterPro" id="IPR006314">
    <property type="entry name" value="Dyp_peroxidase"/>
</dbReference>
<feature type="domain" description="Dyp-type peroxidase N-terminal" evidence="10">
    <location>
        <begin position="77"/>
        <end position="221"/>
    </location>
</feature>
<dbReference type="PANTHER" id="PTHR30521:SF4">
    <property type="entry name" value="DEFERROCHELATASE"/>
    <property type="match status" value="1"/>
</dbReference>
<dbReference type="Pfam" id="PF20628">
    <property type="entry name" value="Dyp_perox_C"/>
    <property type="match status" value="1"/>
</dbReference>
<dbReference type="InterPro" id="IPR048327">
    <property type="entry name" value="Dyp_perox_N"/>
</dbReference>
<evidence type="ECO:0000256" key="5">
    <source>
        <dbReference type="ARBA" id="ARBA00022729"/>
    </source>
</evidence>